<evidence type="ECO:0000313" key="3">
    <source>
        <dbReference type="Proteomes" id="UP000001357"/>
    </source>
</evidence>
<feature type="region of interest" description="Disordered" evidence="1">
    <location>
        <begin position="67"/>
        <end position="88"/>
    </location>
</feature>
<dbReference type="KEGG" id="mbr:MONBRDRAFT_5524"/>
<evidence type="ECO:0000256" key="1">
    <source>
        <dbReference type="SAM" id="MobiDB-lite"/>
    </source>
</evidence>
<dbReference type="GeneID" id="5888800"/>
<gene>
    <name evidence="2" type="ORF">MONBRDRAFT_5524</name>
</gene>
<dbReference type="EMBL" id="CH991544">
    <property type="protein sequence ID" value="EDQ91643.1"/>
    <property type="molecule type" value="Genomic_DNA"/>
</dbReference>
<dbReference type="InParanoid" id="A9URP9"/>
<dbReference type="Proteomes" id="UP000001357">
    <property type="component" value="Unassembled WGS sequence"/>
</dbReference>
<protein>
    <submittedName>
        <fullName evidence="2">Uncharacterized protein</fullName>
    </submittedName>
</protein>
<dbReference type="RefSeq" id="XP_001742929.1">
    <property type="nucleotide sequence ID" value="XM_001742877.1"/>
</dbReference>
<feature type="compositionally biased region" description="Basic and acidic residues" evidence="1">
    <location>
        <begin position="157"/>
        <end position="166"/>
    </location>
</feature>
<proteinExistence type="predicted"/>
<name>A9URP9_MONBE</name>
<evidence type="ECO:0000313" key="2">
    <source>
        <dbReference type="EMBL" id="EDQ91643.1"/>
    </source>
</evidence>
<keyword evidence="3" id="KW-1185">Reference proteome</keyword>
<dbReference type="AlphaFoldDB" id="A9URP9"/>
<reference evidence="2 3" key="1">
    <citation type="journal article" date="2008" name="Nature">
        <title>The genome of the choanoflagellate Monosiga brevicollis and the origin of metazoans.</title>
        <authorList>
            <consortium name="JGI Sequencing"/>
            <person name="King N."/>
            <person name="Westbrook M.J."/>
            <person name="Young S.L."/>
            <person name="Kuo A."/>
            <person name="Abedin M."/>
            <person name="Chapman J."/>
            <person name="Fairclough S."/>
            <person name="Hellsten U."/>
            <person name="Isogai Y."/>
            <person name="Letunic I."/>
            <person name="Marr M."/>
            <person name="Pincus D."/>
            <person name="Putnam N."/>
            <person name="Rokas A."/>
            <person name="Wright K.J."/>
            <person name="Zuzow R."/>
            <person name="Dirks W."/>
            <person name="Good M."/>
            <person name="Goodstein D."/>
            <person name="Lemons D."/>
            <person name="Li W."/>
            <person name="Lyons J.B."/>
            <person name="Morris A."/>
            <person name="Nichols S."/>
            <person name="Richter D.J."/>
            <person name="Salamov A."/>
            <person name="Bork P."/>
            <person name="Lim W.A."/>
            <person name="Manning G."/>
            <person name="Miller W.T."/>
            <person name="McGinnis W."/>
            <person name="Shapiro H."/>
            <person name="Tjian R."/>
            <person name="Grigoriev I.V."/>
            <person name="Rokhsar D."/>
        </authorList>
    </citation>
    <scope>NUCLEOTIDE SEQUENCE [LARGE SCALE GENOMIC DNA]</scope>
    <source>
        <strain evidence="3">MX1 / ATCC 50154</strain>
    </source>
</reference>
<organism evidence="2 3">
    <name type="scientific">Monosiga brevicollis</name>
    <name type="common">Choanoflagellate</name>
    <dbReference type="NCBI Taxonomy" id="81824"/>
    <lineage>
        <taxon>Eukaryota</taxon>
        <taxon>Choanoflagellata</taxon>
        <taxon>Craspedida</taxon>
        <taxon>Salpingoecidae</taxon>
        <taxon>Monosiga</taxon>
    </lineage>
</organism>
<sequence length="230" mass="25106">MAMAMATDSDSERERASMAALRAKTTDDYNGFLKSFSTLESGDNPFLHLLAGPAGGAAQTSRQTVLPGTLEPEGAGSASAATKQRDQPQLDEAEMVLPPGETAFCPPPGIHLQLDNFTSEYGFRPAYQPSFAAPRRTNPPPLRAAKEQDAPAAVDKNNTRTDKEDLSQQERLLRQFELDLHAELRHLRDLDIITPVAPNSSVTTVVEFEDLQIEDLDDTDIQIFGQASRP</sequence>
<accession>A9URP9</accession>
<feature type="region of interest" description="Disordered" evidence="1">
    <location>
        <begin position="129"/>
        <end position="166"/>
    </location>
</feature>